<dbReference type="InterPro" id="IPR008173">
    <property type="entry name" value="Adenylyl_cyclase_CyaB"/>
</dbReference>
<sequence>MSEHFEGKFEVELKYRLASKSQFLETLNSMKHEVMLQDNLESDWYFDTPEQHLLVNNKSLCIREMEPSGIKLWIVKGPEADRCEATNITDANKAKSMLNTMGYNLVLSMKKTRSIYFVGKFHITVDNLDGLGDFAEFAIMTNDESLLESYQSELIHLASQFGLTSNELEHKSYRVLYSESLTL</sequence>
<dbReference type="SMART" id="SM01118">
    <property type="entry name" value="CYTH"/>
    <property type="match status" value="1"/>
</dbReference>
<dbReference type="InterPro" id="IPR023577">
    <property type="entry name" value="CYTH_domain"/>
</dbReference>
<dbReference type="Gene3D" id="2.40.320.10">
    <property type="entry name" value="Hypothetical Protein Pfu-838710-001"/>
    <property type="match status" value="1"/>
</dbReference>
<dbReference type="RefSeq" id="WP_094958212.1">
    <property type="nucleotide sequence ID" value="NZ_CANMLA010000019.1"/>
</dbReference>
<dbReference type="Proteomes" id="UP000215999">
    <property type="component" value="Unassembled WGS sequence"/>
</dbReference>
<gene>
    <name evidence="2" type="ORF">ASV53_18730</name>
</gene>
<evidence type="ECO:0000259" key="1">
    <source>
        <dbReference type="PROSITE" id="PS51707"/>
    </source>
</evidence>
<dbReference type="NCBIfam" id="TIGR00318">
    <property type="entry name" value="cyaB"/>
    <property type="match status" value="1"/>
</dbReference>
<dbReference type="PROSITE" id="PS51707">
    <property type="entry name" value="CYTH"/>
    <property type="match status" value="1"/>
</dbReference>
<proteinExistence type="predicted"/>
<name>A0ABX4FU79_9GAMM</name>
<dbReference type="Pfam" id="PF01928">
    <property type="entry name" value="CYTH"/>
    <property type="match status" value="1"/>
</dbReference>
<evidence type="ECO:0000313" key="3">
    <source>
        <dbReference type="Proteomes" id="UP000215999"/>
    </source>
</evidence>
<organism evidence="2 3">
    <name type="scientific">Photobacterium sanguinicancri</name>
    <dbReference type="NCBI Taxonomy" id="875932"/>
    <lineage>
        <taxon>Bacteria</taxon>
        <taxon>Pseudomonadati</taxon>
        <taxon>Pseudomonadota</taxon>
        <taxon>Gammaproteobacteria</taxon>
        <taxon>Vibrionales</taxon>
        <taxon>Vibrionaceae</taxon>
        <taxon>Photobacterium</taxon>
    </lineage>
</organism>
<dbReference type="CDD" id="cd07890">
    <property type="entry name" value="CYTH-like_AC_IV-like"/>
    <property type="match status" value="1"/>
</dbReference>
<dbReference type="InterPro" id="IPR033469">
    <property type="entry name" value="CYTH-like_dom_sf"/>
</dbReference>
<evidence type="ECO:0000313" key="2">
    <source>
        <dbReference type="EMBL" id="OZS42383.1"/>
    </source>
</evidence>
<keyword evidence="3" id="KW-1185">Reference proteome</keyword>
<comment type="caution">
    <text evidence="2">The sequence shown here is derived from an EMBL/GenBank/DDBJ whole genome shotgun (WGS) entry which is preliminary data.</text>
</comment>
<reference evidence="2 3" key="1">
    <citation type="journal article" date="2016" name="Antonie Van Leeuwenhoek">
        <title>Photobacterium sanguinicancri sp. nov. isolated from marine animals.</title>
        <authorList>
            <person name="Gomez-Gil B."/>
            <person name="Roque A."/>
            <person name="Rotllant G."/>
            <person name="Romalde J.L."/>
            <person name="Doce A."/>
            <person name="Eggermont M."/>
            <person name="Defoirdt T."/>
        </authorList>
    </citation>
    <scope>NUCLEOTIDE SEQUENCE [LARGE SCALE GENOMIC DNA]</scope>
    <source>
        <strain evidence="2 3">CAIM 1827</strain>
    </source>
</reference>
<accession>A0ABX4FU79</accession>
<feature type="domain" description="CYTH" evidence="1">
    <location>
        <begin position="8"/>
        <end position="179"/>
    </location>
</feature>
<dbReference type="SUPFAM" id="SSF55154">
    <property type="entry name" value="CYTH-like phosphatases"/>
    <property type="match status" value="1"/>
</dbReference>
<dbReference type="EMBL" id="NOIF01000158">
    <property type="protein sequence ID" value="OZS42383.1"/>
    <property type="molecule type" value="Genomic_DNA"/>
</dbReference>
<dbReference type="PANTHER" id="PTHR21028">
    <property type="entry name" value="SI:CH211-156B7.4"/>
    <property type="match status" value="1"/>
</dbReference>
<dbReference type="PANTHER" id="PTHR21028:SF2">
    <property type="entry name" value="CYTH DOMAIN-CONTAINING PROTEIN"/>
    <property type="match status" value="1"/>
</dbReference>
<protein>
    <submittedName>
        <fullName evidence="2">Adenylate cyclase</fullName>
    </submittedName>
</protein>